<evidence type="ECO:0000313" key="1">
    <source>
        <dbReference type="EMBL" id="AUW44100.1"/>
    </source>
</evidence>
<name>A0A2K9Z7E4_RHILE</name>
<organism evidence="1 2">
    <name type="scientific">Rhizobium leguminosarum</name>
    <dbReference type="NCBI Taxonomy" id="384"/>
    <lineage>
        <taxon>Bacteria</taxon>
        <taxon>Pseudomonadati</taxon>
        <taxon>Pseudomonadota</taxon>
        <taxon>Alphaproteobacteria</taxon>
        <taxon>Hyphomicrobiales</taxon>
        <taxon>Rhizobiaceae</taxon>
        <taxon>Rhizobium/Agrobacterium group</taxon>
        <taxon>Rhizobium</taxon>
    </lineage>
</organism>
<accession>A0A2K9Z7E4</accession>
<protein>
    <submittedName>
        <fullName evidence="1">Uncharacterized protein</fullName>
    </submittedName>
</protein>
<proteinExistence type="predicted"/>
<sequence>MILFYIKELEHDVVRKPLTLFGVML</sequence>
<gene>
    <name evidence="1" type="ORF">CUJ84_Chr003769</name>
</gene>
<evidence type="ECO:0000313" key="2">
    <source>
        <dbReference type="Proteomes" id="UP000238523"/>
    </source>
</evidence>
<dbReference type="EMBL" id="CP025012">
    <property type="protein sequence ID" value="AUW44100.1"/>
    <property type="molecule type" value="Genomic_DNA"/>
</dbReference>
<dbReference type="Proteomes" id="UP000238523">
    <property type="component" value="Chromosome"/>
</dbReference>
<dbReference type="AlphaFoldDB" id="A0A2K9Z7E4"/>
<reference evidence="1 2" key="1">
    <citation type="submission" date="2017-11" db="EMBL/GenBank/DDBJ databases">
        <title>Complete genome of Rhizobium leguminosarum Norway, an ineffective micro-symbiont.</title>
        <authorList>
            <person name="Hoffrichter A."/>
            <person name="Liang J."/>
            <person name="Brachmann A."/>
            <person name="Marin M."/>
        </authorList>
    </citation>
    <scope>NUCLEOTIDE SEQUENCE [LARGE SCALE GENOMIC DNA]</scope>
    <source>
        <strain evidence="1 2">Norway</strain>
    </source>
</reference>